<evidence type="ECO:0000313" key="1">
    <source>
        <dbReference type="EMBL" id="QRC94472.1"/>
    </source>
</evidence>
<gene>
    <name evidence="1" type="ORF">JI435_077060</name>
</gene>
<dbReference type="AlphaFoldDB" id="A0A7U2EWY2"/>
<evidence type="ECO:0000313" key="2">
    <source>
        <dbReference type="Proteomes" id="UP000663193"/>
    </source>
</evidence>
<name>A0A7U2EWY2_PHANO</name>
<dbReference type="KEGG" id="pno:SNOG_07706"/>
<dbReference type="Proteomes" id="UP000663193">
    <property type="component" value="Chromosome 4"/>
</dbReference>
<dbReference type="OrthoDB" id="4158466at2759"/>
<dbReference type="VEuPathDB" id="FungiDB:JI435_077060"/>
<protein>
    <submittedName>
        <fullName evidence="1">Uncharacterized protein</fullName>
    </submittedName>
</protein>
<dbReference type="RefSeq" id="XP_001798038.1">
    <property type="nucleotide sequence ID" value="XM_001797986.1"/>
</dbReference>
<keyword evidence="2" id="KW-1185">Reference proteome</keyword>
<organism evidence="1 2">
    <name type="scientific">Phaeosphaeria nodorum (strain SN15 / ATCC MYA-4574 / FGSC 10173)</name>
    <name type="common">Glume blotch fungus</name>
    <name type="synonym">Parastagonospora nodorum</name>
    <dbReference type="NCBI Taxonomy" id="321614"/>
    <lineage>
        <taxon>Eukaryota</taxon>
        <taxon>Fungi</taxon>
        <taxon>Dikarya</taxon>
        <taxon>Ascomycota</taxon>
        <taxon>Pezizomycotina</taxon>
        <taxon>Dothideomycetes</taxon>
        <taxon>Pleosporomycetidae</taxon>
        <taxon>Pleosporales</taxon>
        <taxon>Pleosporineae</taxon>
        <taxon>Phaeosphaeriaceae</taxon>
        <taxon>Parastagonospora</taxon>
    </lineage>
</organism>
<dbReference type="EMBL" id="CP069026">
    <property type="protein sequence ID" value="QRC94472.1"/>
    <property type="molecule type" value="Genomic_DNA"/>
</dbReference>
<sequence>MAHQFADSDRAINTNLVRYDFKADASESVPNSVRIRFASRLKPRGGEGKLVDLVNNGKIRVPPTKPTDTELNCTEADEKNVGLWIGMRPPGAENYTRKNLGGSLNGMSVFSSKDSAIKVIAHDPNALRVVCVNSGHAHANFFALANVNSEGLCEAIECKAPEIFYFEPYRVDTDKANGQREGGWNRKIVEIMKPAERASESWPKSYDKEKFLVEMPQSRMNDIVGIISTYLLNPNVESSLLDRALKLLTEEGDEVSEGSEMLPLLAMDPNSIEENDCKQLKSELESAYPGIEEMEITDGELYSMCQACAEGNLILPYMHIRPFVVAYIYHTRVDPQITEDGALVIQTLQMVQLQSGMKPQPPPMVPGDSIRTLIHTMAESLQQVLDHSIEQNKSVAESQGNAVVADALPKVFEKWGTTFDVEVTKVYGAQVFRYLAYMVLPAVTKDLHKALKARISMFRALEAGWDMGEDQG</sequence>
<proteinExistence type="predicted"/>
<reference evidence="2" key="1">
    <citation type="journal article" date="2021" name="BMC Genomics">
        <title>Chromosome-level genome assembly and manually-curated proteome of model necrotroph Parastagonospora nodorum Sn15 reveals a genome-wide trove of candidate effector homologs, and redundancy of virulence-related functions within an accessory chromosome.</title>
        <authorList>
            <person name="Bertazzoni S."/>
            <person name="Jones D.A.B."/>
            <person name="Phan H.T."/>
            <person name="Tan K.-C."/>
            <person name="Hane J.K."/>
        </authorList>
    </citation>
    <scope>NUCLEOTIDE SEQUENCE [LARGE SCALE GENOMIC DNA]</scope>
    <source>
        <strain evidence="2">SN15 / ATCC MYA-4574 / FGSC 10173)</strain>
    </source>
</reference>
<accession>A0A7U2EWY2</accession>